<evidence type="ECO:0000256" key="1">
    <source>
        <dbReference type="SAM" id="MobiDB-lite"/>
    </source>
</evidence>
<proteinExistence type="predicted"/>
<dbReference type="GeneID" id="78821507"/>
<dbReference type="Pfam" id="PF04982">
    <property type="entry name" value="TM_HPP"/>
    <property type="match status" value="1"/>
</dbReference>
<accession>A0ABD5Y1C8</accession>
<feature type="domain" description="HPP transmembrane region" evidence="3">
    <location>
        <begin position="42"/>
        <end position="188"/>
    </location>
</feature>
<evidence type="ECO:0000313" key="5">
    <source>
        <dbReference type="Proteomes" id="UP001596432"/>
    </source>
</evidence>
<evidence type="ECO:0000313" key="4">
    <source>
        <dbReference type="EMBL" id="MFC7141198.1"/>
    </source>
</evidence>
<evidence type="ECO:0000259" key="3">
    <source>
        <dbReference type="Pfam" id="PF04982"/>
    </source>
</evidence>
<feature type="compositionally biased region" description="Gly residues" evidence="1">
    <location>
        <begin position="280"/>
        <end position="294"/>
    </location>
</feature>
<keyword evidence="2" id="KW-0812">Transmembrane</keyword>
<protein>
    <submittedName>
        <fullName evidence="4">HPP family protein</fullName>
    </submittedName>
</protein>
<feature type="compositionally biased region" description="Low complexity" evidence="1">
    <location>
        <begin position="267"/>
        <end position="279"/>
    </location>
</feature>
<comment type="caution">
    <text evidence="4">The sequence shown here is derived from an EMBL/GenBank/DDBJ whole genome shotgun (WGS) entry which is preliminary data.</text>
</comment>
<feature type="transmembrane region" description="Helical" evidence="2">
    <location>
        <begin position="37"/>
        <end position="57"/>
    </location>
</feature>
<dbReference type="AlphaFoldDB" id="A0ABD5Y1C8"/>
<evidence type="ECO:0000256" key="2">
    <source>
        <dbReference type="SAM" id="Phobius"/>
    </source>
</evidence>
<sequence length="531" mass="55934">MRGPLGDRVLAALARLRRLERRELRAFRRWVERTSNLVHLSALAFVPLLIAVVTALLNSFSSLTFLLFPPLASGTYTLFADPEGRYASPTRFVTGLTVGALCGWAALALASVAGLTGGPGNLNVGAFEAAVAVFLAGSATWALDVEEPSAYSTALLGLLVRPGNEPVFALSVLLASSVVALVFVVWRKQFYERRARFLYESTGSDDRVLVPMRGENPDATAMLGARLAAAHDAGKVVLLDVVDDEAVASAERDLIDDRRRVDRRATADGGATASGAVGESSGGTAGGSADGGGADGDDADGGGAGGDADASSADDGDDLAAERAVAEAATHLEARADDIEARVGVPCQVVVAVGGRSPAATVLKTAHEVDCDLVAAAYERRHGALSPYLYDLFDGDLDVLVHRSADGRTRWERVMVPVRRASDVAHGMVDFATRLVGRGGHISVCSCVSGDRERRRAEDMLADLVEAFDGGFETRVATQSIERYLAENAAQFDLVFMGASTDRSAASRLVSPPTFERIEDLDADVAIVDRS</sequence>
<name>A0ABD5Y1C8_9EURY</name>
<organism evidence="4 5">
    <name type="scientific">Halosimplex aquaticum</name>
    <dbReference type="NCBI Taxonomy" id="3026162"/>
    <lineage>
        <taxon>Archaea</taxon>
        <taxon>Methanobacteriati</taxon>
        <taxon>Methanobacteriota</taxon>
        <taxon>Stenosarchaea group</taxon>
        <taxon>Halobacteria</taxon>
        <taxon>Halobacteriales</taxon>
        <taxon>Haloarculaceae</taxon>
        <taxon>Halosimplex</taxon>
    </lineage>
</organism>
<dbReference type="Gene3D" id="3.40.50.12370">
    <property type="match status" value="1"/>
</dbReference>
<keyword evidence="5" id="KW-1185">Reference proteome</keyword>
<dbReference type="EMBL" id="JBHTAS010000001">
    <property type="protein sequence ID" value="MFC7141198.1"/>
    <property type="molecule type" value="Genomic_DNA"/>
</dbReference>
<reference evidence="4 5" key="1">
    <citation type="journal article" date="2019" name="Int. J. Syst. Evol. Microbiol.">
        <title>The Global Catalogue of Microorganisms (GCM) 10K type strain sequencing project: providing services to taxonomists for standard genome sequencing and annotation.</title>
        <authorList>
            <consortium name="The Broad Institute Genomics Platform"/>
            <consortium name="The Broad Institute Genome Sequencing Center for Infectious Disease"/>
            <person name="Wu L."/>
            <person name="Ma J."/>
        </authorList>
    </citation>
    <scope>NUCLEOTIDE SEQUENCE [LARGE SCALE GENOMIC DNA]</scope>
    <source>
        <strain evidence="4 5">XZYJT29</strain>
    </source>
</reference>
<dbReference type="Proteomes" id="UP001596432">
    <property type="component" value="Unassembled WGS sequence"/>
</dbReference>
<feature type="transmembrane region" description="Helical" evidence="2">
    <location>
        <begin position="167"/>
        <end position="186"/>
    </location>
</feature>
<keyword evidence="2" id="KW-0472">Membrane</keyword>
<dbReference type="InterPro" id="IPR058581">
    <property type="entry name" value="TM_HPP"/>
</dbReference>
<dbReference type="RefSeq" id="WP_274322286.1">
    <property type="nucleotide sequence ID" value="NZ_CP118158.1"/>
</dbReference>
<feature type="region of interest" description="Disordered" evidence="1">
    <location>
        <begin position="263"/>
        <end position="320"/>
    </location>
</feature>
<feature type="transmembrane region" description="Helical" evidence="2">
    <location>
        <begin position="92"/>
        <end position="115"/>
    </location>
</feature>
<keyword evidence="2" id="KW-1133">Transmembrane helix</keyword>
<gene>
    <name evidence="4" type="ORF">ACFQMA_15340</name>
</gene>